<dbReference type="InterPro" id="IPR036928">
    <property type="entry name" value="AS_sf"/>
</dbReference>
<dbReference type="InterPro" id="IPR023631">
    <property type="entry name" value="Amidase_dom"/>
</dbReference>
<dbReference type="Gene3D" id="3.90.1300.10">
    <property type="entry name" value="Amidase signature (AS) domain"/>
    <property type="match status" value="1"/>
</dbReference>
<gene>
    <name evidence="4" type="ORF">IW967_10775</name>
</gene>
<dbReference type="Pfam" id="PF01425">
    <property type="entry name" value="Amidase"/>
    <property type="match status" value="1"/>
</dbReference>
<keyword evidence="5" id="KW-1185">Reference proteome</keyword>
<protein>
    <submittedName>
        <fullName evidence="4">Amidase</fullName>
    </submittedName>
</protein>
<accession>A0ABS0F4V8</accession>
<sequence>MSLSLKSPSIRQQVAQLGRELSASAALVQWLAAIERENGRLNALLCVATEMSRQQASAIDQLAARFPEGLGPLAGIPISVKDLIDTSFLPTTYGHGRFREHVPDRTALCVARLQRAHALIIGKAHLHEFAFGVTNENPHFGPARNPRDPSRITGGSSGGSAASVAGGMAQASVGTDTGGSVRIPAALTGCVGFKPSYGLVPTDGVLPLAPTLDHVGTLANSVEDAAVVTAVMAGIDPDAWLSRPAPSGRLRAAVVPGLVSRFASPEVCAWFEGLTHVLQSRGTIELAGAIELDADEIARHQANILGAEAYGTHRVWLAEHREAYGPDVRERLEDGARVDTASYAESLRFRARFTNAIRALFAQYDCILLPTTPIPATRIGETTVQIHGEEQAVRPLLTRFTNPWNLSGAPAVSIPAGQVSGLPMGLQIVGKPGGDAELVNIARRIEADIASHLP</sequence>
<organism evidence="4 5">
    <name type="scientific">Alicyclobacillus mali</name>
    <name type="common">ex Roth et al. 2021</name>
    <dbReference type="NCBI Taxonomy" id="1123961"/>
    <lineage>
        <taxon>Bacteria</taxon>
        <taxon>Bacillati</taxon>
        <taxon>Bacillota</taxon>
        <taxon>Bacilli</taxon>
        <taxon>Bacillales</taxon>
        <taxon>Alicyclobacillaceae</taxon>
        <taxon>Alicyclobacillus</taxon>
    </lineage>
</organism>
<dbReference type="InterPro" id="IPR020556">
    <property type="entry name" value="Amidase_CS"/>
</dbReference>
<feature type="domain" description="Amidase" evidence="3">
    <location>
        <begin position="30"/>
        <end position="438"/>
    </location>
</feature>
<dbReference type="PANTHER" id="PTHR11895:SF7">
    <property type="entry name" value="GLUTAMYL-TRNA(GLN) AMIDOTRANSFERASE SUBUNIT A, MITOCHONDRIAL"/>
    <property type="match status" value="1"/>
</dbReference>
<proteinExistence type="inferred from homology"/>
<evidence type="ECO:0000256" key="1">
    <source>
        <dbReference type="ARBA" id="ARBA00009199"/>
    </source>
</evidence>
<reference evidence="4 5" key="1">
    <citation type="submission" date="2020-11" db="EMBL/GenBank/DDBJ databases">
        <title>Genomic insight of Alicyclobacillus mali FL 18 reveals a new arsenic-resistant strain, with potential in environmental biotechnology.</title>
        <authorList>
            <person name="Fiorentino G."/>
            <person name="Gallo G."/>
            <person name="Aulitto M."/>
        </authorList>
    </citation>
    <scope>NUCLEOTIDE SEQUENCE [LARGE SCALE GENOMIC DNA]</scope>
    <source>
        <strain evidence="4 5">FL 18</strain>
    </source>
</reference>
<evidence type="ECO:0000313" key="5">
    <source>
        <dbReference type="Proteomes" id="UP000642910"/>
    </source>
</evidence>
<dbReference type="EMBL" id="JADPKZ010000043">
    <property type="protein sequence ID" value="MBF8378341.1"/>
    <property type="molecule type" value="Genomic_DNA"/>
</dbReference>
<name>A0ABS0F4V8_9BACL</name>
<dbReference type="SUPFAM" id="SSF75304">
    <property type="entry name" value="Amidase signature (AS) enzymes"/>
    <property type="match status" value="1"/>
</dbReference>
<evidence type="ECO:0000259" key="3">
    <source>
        <dbReference type="Pfam" id="PF01425"/>
    </source>
</evidence>
<evidence type="ECO:0000313" key="4">
    <source>
        <dbReference type="EMBL" id="MBF8378341.1"/>
    </source>
</evidence>
<evidence type="ECO:0000256" key="2">
    <source>
        <dbReference type="SAM" id="MobiDB-lite"/>
    </source>
</evidence>
<comment type="similarity">
    <text evidence="1">Belongs to the amidase family.</text>
</comment>
<comment type="caution">
    <text evidence="4">The sequence shown here is derived from an EMBL/GenBank/DDBJ whole genome shotgun (WGS) entry which is preliminary data.</text>
</comment>
<dbReference type="Proteomes" id="UP000642910">
    <property type="component" value="Unassembled WGS sequence"/>
</dbReference>
<feature type="region of interest" description="Disordered" evidence="2">
    <location>
        <begin position="140"/>
        <end position="164"/>
    </location>
</feature>
<dbReference type="InterPro" id="IPR000120">
    <property type="entry name" value="Amidase"/>
</dbReference>
<dbReference type="PROSITE" id="PS00571">
    <property type="entry name" value="AMIDASES"/>
    <property type="match status" value="1"/>
</dbReference>
<dbReference type="RefSeq" id="WP_195867858.1">
    <property type="nucleotide sequence ID" value="NZ_JADPKZ010000043.1"/>
</dbReference>
<dbReference type="PANTHER" id="PTHR11895">
    <property type="entry name" value="TRANSAMIDASE"/>
    <property type="match status" value="1"/>
</dbReference>